<organism evidence="4 5">
    <name type="scientific">Thermotalea metallivorans</name>
    <dbReference type="NCBI Taxonomy" id="520762"/>
    <lineage>
        <taxon>Bacteria</taxon>
        <taxon>Bacillati</taxon>
        <taxon>Bacillota</taxon>
        <taxon>Clostridia</taxon>
        <taxon>Peptostreptococcales</taxon>
        <taxon>Thermotaleaceae</taxon>
        <taxon>Thermotalea</taxon>
    </lineage>
</organism>
<keyword evidence="1" id="KW-0175">Coiled coil</keyword>
<dbReference type="GO" id="GO:0000150">
    <property type="term" value="F:DNA strand exchange activity"/>
    <property type="evidence" value="ECO:0007669"/>
    <property type="project" value="InterPro"/>
</dbReference>
<dbReference type="PATRIC" id="fig|520762.4.peg.3154"/>
<dbReference type="InterPro" id="IPR050639">
    <property type="entry name" value="SSR_resolvase"/>
</dbReference>
<dbReference type="STRING" id="520762.AN619_28570"/>
<evidence type="ECO:0000313" key="4">
    <source>
        <dbReference type="EMBL" id="KXG73823.1"/>
    </source>
</evidence>
<dbReference type="PANTHER" id="PTHR30461">
    <property type="entry name" value="DNA-INVERTASE FROM LAMBDOID PROPHAGE"/>
    <property type="match status" value="1"/>
</dbReference>
<dbReference type="GO" id="GO:0003677">
    <property type="term" value="F:DNA binding"/>
    <property type="evidence" value="ECO:0007669"/>
    <property type="project" value="InterPro"/>
</dbReference>
<dbReference type="SUPFAM" id="SSF53041">
    <property type="entry name" value="Resolvase-like"/>
    <property type="match status" value="1"/>
</dbReference>
<evidence type="ECO:0000259" key="3">
    <source>
        <dbReference type="PROSITE" id="PS51737"/>
    </source>
</evidence>
<evidence type="ECO:0000259" key="2">
    <source>
        <dbReference type="PROSITE" id="PS51736"/>
    </source>
</evidence>
<reference evidence="4 5" key="1">
    <citation type="submission" date="2015-12" db="EMBL/GenBank/DDBJ databases">
        <title>Draft genome sequence of the thermoanaerobe Thermotalea metallivorans, an isolate from the runoff channel of the Great Artesian Basin, Australia.</title>
        <authorList>
            <person name="Patel B.K."/>
        </authorList>
    </citation>
    <scope>NUCLEOTIDE SEQUENCE [LARGE SCALE GENOMIC DNA]</scope>
    <source>
        <strain evidence="4 5">B2-1</strain>
    </source>
</reference>
<dbReference type="AlphaFoldDB" id="A0A140KZU8"/>
<dbReference type="Gene3D" id="3.40.50.1390">
    <property type="entry name" value="Resolvase, N-terminal catalytic domain"/>
    <property type="match status" value="1"/>
</dbReference>
<dbReference type="Pfam" id="PF07508">
    <property type="entry name" value="Recombinase"/>
    <property type="match status" value="1"/>
</dbReference>
<dbReference type="InterPro" id="IPR025827">
    <property type="entry name" value="Zn_ribbon_recom_dom"/>
</dbReference>
<dbReference type="PANTHER" id="PTHR30461:SF23">
    <property type="entry name" value="DNA RECOMBINASE-RELATED"/>
    <property type="match status" value="1"/>
</dbReference>
<sequence>MYTDNCYSKIDNISVEYWRVGIYCRLSKEDEGTGQSESINNQREFLKKYVNDAKWTLFKIYIDDGYSGLNFERPGFQDMINDIESGLVNLIIVKDLSRLGRDYIQTGYYLEKYFPEKRVRFIAVNDCIDTFRESAANDFSPIRSVFNDMYAKDISKKVRTAFNIKRAKGQFIGSHAPFGYLKDPDNKNKIIVDEEAARIVKRIFEMYLGGMGLTTIAYTLNEEGVPNPSRYKKTVLNSSYVGRNKTMYWDATTIKWILTNPTYMGSMAQGKSEKLSYKSKKFINIPRENWQIVEGTHEPIVSKQEFETVQKMIERKNNQDFKCRKTPRLFSGFVYCGDCGSYMTYNAKRNHLYLICSTYKRFSKEFCSRHSIQEKTLISIVIEDMVQMIQKYVDVNGIKDKTVGLSFKDGKKKEIQDDIKRCRDRLEELKAMVKSLYTDKVKGIISEEDFLELNKGFTDEKNGINEKLQKLEKKLAELDRKEDEKREIEDIAKKLLEFKTLDRFILEKLIEKIEIYENAEIKIHYKFLNPDK</sequence>
<evidence type="ECO:0000256" key="1">
    <source>
        <dbReference type="SAM" id="Coils"/>
    </source>
</evidence>
<dbReference type="InterPro" id="IPR006119">
    <property type="entry name" value="Resolv_N"/>
</dbReference>
<dbReference type="RefSeq" id="WP_068557946.1">
    <property type="nucleotide sequence ID" value="NZ_LOEE01000074.1"/>
</dbReference>
<accession>A0A140KZU8</accession>
<dbReference type="Proteomes" id="UP000070456">
    <property type="component" value="Unassembled WGS sequence"/>
</dbReference>
<dbReference type="OrthoDB" id="9804620at2"/>
<feature type="domain" description="Recombinase" evidence="3">
    <location>
        <begin position="177"/>
        <end position="319"/>
    </location>
</feature>
<keyword evidence="5" id="KW-1185">Reference proteome</keyword>
<feature type="coiled-coil region" evidence="1">
    <location>
        <begin position="412"/>
        <end position="491"/>
    </location>
</feature>
<dbReference type="Pfam" id="PF00239">
    <property type="entry name" value="Resolvase"/>
    <property type="match status" value="1"/>
</dbReference>
<dbReference type="InterPro" id="IPR038109">
    <property type="entry name" value="DNA_bind_recomb_sf"/>
</dbReference>
<name>A0A140KZU8_9FIRM</name>
<comment type="caution">
    <text evidence="4">The sequence shown here is derived from an EMBL/GenBank/DDBJ whole genome shotgun (WGS) entry which is preliminary data.</text>
</comment>
<evidence type="ECO:0000313" key="5">
    <source>
        <dbReference type="Proteomes" id="UP000070456"/>
    </source>
</evidence>
<dbReference type="PROSITE" id="PS51737">
    <property type="entry name" value="RECOMBINASE_DNA_BIND"/>
    <property type="match status" value="1"/>
</dbReference>
<evidence type="ECO:0008006" key="6">
    <source>
        <dbReference type="Google" id="ProtNLM"/>
    </source>
</evidence>
<protein>
    <recommendedName>
        <fullName evidence="6">Recombinase domain-containing protein</fullName>
    </recommendedName>
</protein>
<dbReference type="SMART" id="SM00857">
    <property type="entry name" value="Resolvase"/>
    <property type="match status" value="1"/>
</dbReference>
<dbReference type="EMBL" id="LOEE01000074">
    <property type="protein sequence ID" value="KXG73823.1"/>
    <property type="molecule type" value="Genomic_DNA"/>
</dbReference>
<gene>
    <name evidence="4" type="ORF">AN619_28570</name>
</gene>
<dbReference type="Gene3D" id="3.90.1750.20">
    <property type="entry name" value="Putative Large Serine Recombinase, Chain B, Domain 2"/>
    <property type="match status" value="1"/>
</dbReference>
<feature type="domain" description="Resolvase/invertase-type recombinase catalytic" evidence="2">
    <location>
        <begin position="19"/>
        <end position="171"/>
    </location>
</feature>
<dbReference type="InterPro" id="IPR011109">
    <property type="entry name" value="DNA_bind_recombinase_dom"/>
</dbReference>
<dbReference type="PROSITE" id="PS51736">
    <property type="entry name" value="RECOMBINASES_3"/>
    <property type="match status" value="1"/>
</dbReference>
<proteinExistence type="predicted"/>
<dbReference type="InterPro" id="IPR036162">
    <property type="entry name" value="Resolvase-like_N_sf"/>
</dbReference>
<dbReference type="Pfam" id="PF13408">
    <property type="entry name" value="Zn_ribbon_recom"/>
    <property type="match status" value="1"/>
</dbReference>